<dbReference type="SUPFAM" id="SSF46785">
    <property type="entry name" value="Winged helix' DNA-binding domain"/>
    <property type="match status" value="1"/>
</dbReference>
<keyword evidence="2" id="KW-0238">DNA-binding</keyword>
<organism evidence="5 6">
    <name type="scientific">Mesoflavibacter zeaxanthinifaciens subsp. sabulilitoris</name>
    <dbReference type="NCBI Taxonomy" id="1520893"/>
    <lineage>
        <taxon>Bacteria</taxon>
        <taxon>Pseudomonadati</taxon>
        <taxon>Bacteroidota</taxon>
        <taxon>Flavobacteriia</taxon>
        <taxon>Flavobacteriales</taxon>
        <taxon>Flavobacteriaceae</taxon>
        <taxon>Mesoflavibacter</taxon>
    </lineage>
</organism>
<name>A0A2T1NI78_9FLAO</name>
<dbReference type="InterPro" id="IPR051081">
    <property type="entry name" value="HTH_MetalResp_TranReg"/>
</dbReference>
<reference evidence="5 6" key="1">
    <citation type="submission" date="2018-03" db="EMBL/GenBank/DDBJ databases">
        <title>Mesoflavibacter sp. HG37 and Mesoflavibacter sp. HG96 sp.nov., two marine bacteria isolated from seawater of Western Pacific Ocean.</title>
        <authorList>
            <person name="Cheng H."/>
            <person name="Wu Y.-H."/>
            <person name="Guo L.-L."/>
            <person name="Xu X.-W."/>
        </authorList>
    </citation>
    <scope>NUCLEOTIDE SEQUENCE [LARGE SCALE GENOMIC DNA]</scope>
    <source>
        <strain evidence="5 6">KCTC 42117</strain>
    </source>
</reference>
<keyword evidence="6" id="KW-1185">Reference proteome</keyword>
<dbReference type="GO" id="GO:0003700">
    <property type="term" value="F:DNA-binding transcription factor activity"/>
    <property type="evidence" value="ECO:0007669"/>
    <property type="project" value="InterPro"/>
</dbReference>
<keyword evidence="1" id="KW-0805">Transcription regulation</keyword>
<dbReference type="PRINTS" id="PR00778">
    <property type="entry name" value="HTHARSR"/>
</dbReference>
<comment type="caution">
    <text evidence="5">The sequence shown here is derived from an EMBL/GenBank/DDBJ whole genome shotgun (WGS) entry which is preliminary data.</text>
</comment>
<dbReference type="PROSITE" id="PS50987">
    <property type="entry name" value="HTH_ARSR_2"/>
    <property type="match status" value="1"/>
</dbReference>
<protein>
    <submittedName>
        <fullName evidence="5">Transcriptional regulator</fullName>
    </submittedName>
</protein>
<dbReference type="SMART" id="SM00418">
    <property type="entry name" value="HTH_ARSR"/>
    <property type="match status" value="1"/>
</dbReference>
<dbReference type="InterPro" id="IPR001845">
    <property type="entry name" value="HTH_ArsR_DNA-bd_dom"/>
</dbReference>
<evidence type="ECO:0000256" key="1">
    <source>
        <dbReference type="ARBA" id="ARBA00023015"/>
    </source>
</evidence>
<dbReference type="GO" id="GO:0003677">
    <property type="term" value="F:DNA binding"/>
    <property type="evidence" value="ECO:0007669"/>
    <property type="project" value="UniProtKB-KW"/>
</dbReference>
<dbReference type="Pfam" id="PF01022">
    <property type="entry name" value="HTH_5"/>
    <property type="match status" value="1"/>
</dbReference>
<dbReference type="Gene3D" id="1.10.10.10">
    <property type="entry name" value="Winged helix-like DNA-binding domain superfamily/Winged helix DNA-binding domain"/>
    <property type="match status" value="1"/>
</dbReference>
<dbReference type="NCBIfam" id="NF033788">
    <property type="entry name" value="HTH_metalloreg"/>
    <property type="match status" value="1"/>
</dbReference>
<evidence type="ECO:0000259" key="4">
    <source>
        <dbReference type="PROSITE" id="PS50987"/>
    </source>
</evidence>
<evidence type="ECO:0000313" key="5">
    <source>
        <dbReference type="EMBL" id="PSG92594.1"/>
    </source>
</evidence>
<dbReference type="EMBL" id="PXOT01000018">
    <property type="protein sequence ID" value="PSG92594.1"/>
    <property type="molecule type" value="Genomic_DNA"/>
</dbReference>
<evidence type="ECO:0000313" key="6">
    <source>
        <dbReference type="Proteomes" id="UP000238430"/>
    </source>
</evidence>
<accession>A0A2T1NI78</accession>
<dbReference type="PANTHER" id="PTHR33154:SF15">
    <property type="entry name" value="REGULATORY PROTEIN ARSR"/>
    <property type="match status" value="1"/>
</dbReference>
<dbReference type="AlphaFoldDB" id="A0A2T1NI78"/>
<dbReference type="Proteomes" id="UP000238430">
    <property type="component" value="Unassembled WGS sequence"/>
</dbReference>
<dbReference type="CDD" id="cd00090">
    <property type="entry name" value="HTH_ARSR"/>
    <property type="match status" value="1"/>
</dbReference>
<gene>
    <name evidence="5" type="ORF">C7H61_03885</name>
</gene>
<evidence type="ECO:0000256" key="3">
    <source>
        <dbReference type="ARBA" id="ARBA00023163"/>
    </source>
</evidence>
<dbReference type="InterPro" id="IPR011991">
    <property type="entry name" value="ArsR-like_HTH"/>
</dbReference>
<dbReference type="OrthoDB" id="9800049at2"/>
<sequence>MGFTKKHIFTNQINTIANYTKVIGHPARVAIIQHISENKDCNCNDLVKAIGLAQPTISQHLAEIRKTGLLNQKVKGKNLYYTINKGQLNECRRVVNDFFVKTQVNCSK</sequence>
<keyword evidence="3" id="KW-0804">Transcription</keyword>
<dbReference type="InterPro" id="IPR036390">
    <property type="entry name" value="WH_DNA-bd_sf"/>
</dbReference>
<dbReference type="PANTHER" id="PTHR33154">
    <property type="entry name" value="TRANSCRIPTIONAL REGULATOR, ARSR FAMILY"/>
    <property type="match status" value="1"/>
</dbReference>
<dbReference type="RefSeq" id="WP_106677294.1">
    <property type="nucleotide sequence ID" value="NZ_JACHWV010000005.1"/>
</dbReference>
<feature type="domain" description="HTH arsR-type" evidence="4">
    <location>
        <begin position="8"/>
        <end position="103"/>
    </location>
</feature>
<dbReference type="InterPro" id="IPR036388">
    <property type="entry name" value="WH-like_DNA-bd_sf"/>
</dbReference>
<proteinExistence type="predicted"/>
<evidence type="ECO:0000256" key="2">
    <source>
        <dbReference type="ARBA" id="ARBA00023125"/>
    </source>
</evidence>